<evidence type="ECO:0000313" key="4">
    <source>
        <dbReference type="EMBL" id="QDT72723.1"/>
    </source>
</evidence>
<dbReference type="SMART" id="SM00271">
    <property type="entry name" value="DnaJ"/>
    <property type="match status" value="1"/>
</dbReference>
<feature type="transmembrane region" description="Helical" evidence="2">
    <location>
        <begin position="83"/>
        <end position="104"/>
    </location>
</feature>
<feature type="domain" description="J" evidence="3">
    <location>
        <begin position="133"/>
        <end position="198"/>
    </location>
</feature>
<keyword evidence="2" id="KW-0472">Membrane</keyword>
<keyword evidence="2" id="KW-1133">Transmembrane helix</keyword>
<dbReference type="KEGG" id="llh:I41_19050"/>
<feature type="transmembrane region" description="Helical" evidence="2">
    <location>
        <begin position="41"/>
        <end position="63"/>
    </location>
</feature>
<gene>
    <name evidence="4" type="primary">dnaJ_1</name>
    <name evidence="4" type="ORF">I41_19050</name>
</gene>
<dbReference type="AlphaFoldDB" id="A0A517TWH4"/>
<dbReference type="SUPFAM" id="SSF46565">
    <property type="entry name" value="Chaperone J-domain"/>
    <property type="match status" value="1"/>
</dbReference>
<evidence type="ECO:0000256" key="2">
    <source>
        <dbReference type="SAM" id="Phobius"/>
    </source>
</evidence>
<keyword evidence="5" id="KW-1185">Reference proteome</keyword>
<sequence length="205" mass="21591">MTFAATTAGDAWVTPMHFVLAGATLGLIASYGVTRGRSGPLAALLFVLFGPVLGVAAMVASLLTTRNPEAADIEIFGIPFADFIELVVTLGVVAAFIGSAVYAFEIRDELRAYSEWGQSGWLGRLRTGVGTAPAMNALGLPLTATVDDVERAYRELAKQAHPDRGGDVEQFKRLQAAYERAKRQASGRPARSAPESPAPAAAKDA</sequence>
<dbReference type="Pfam" id="PF00226">
    <property type="entry name" value="DnaJ"/>
    <property type="match status" value="1"/>
</dbReference>
<dbReference type="Gene3D" id="1.10.287.110">
    <property type="entry name" value="DnaJ domain"/>
    <property type="match status" value="1"/>
</dbReference>
<dbReference type="InterPro" id="IPR036869">
    <property type="entry name" value="J_dom_sf"/>
</dbReference>
<feature type="compositionally biased region" description="Low complexity" evidence="1">
    <location>
        <begin position="186"/>
        <end position="205"/>
    </location>
</feature>
<dbReference type="CDD" id="cd06257">
    <property type="entry name" value="DnaJ"/>
    <property type="match status" value="1"/>
</dbReference>
<evidence type="ECO:0000256" key="1">
    <source>
        <dbReference type="SAM" id="MobiDB-lite"/>
    </source>
</evidence>
<dbReference type="RefSeq" id="WP_145432261.1">
    <property type="nucleotide sequence ID" value="NZ_CP036339.1"/>
</dbReference>
<accession>A0A517TWH4</accession>
<proteinExistence type="predicted"/>
<dbReference type="EMBL" id="CP036339">
    <property type="protein sequence ID" value="QDT72723.1"/>
    <property type="molecule type" value="Genomic_DNA"/>
</dbReference>
<dbReference type="InterPro" id="IPR001623">
    <property type="entry name" value="DnaJ_domain"/>
</dbReference>
<dbReference type="PROSITE" id="PS50076">
    <property type="entry name" value="DNAJ_2"/>
    <property type="match status" value="1"/>
</dbReference>
<dbReference type="OrthoDB" id="292881at2"/>
<feature type="region of interest" description="Disordered" evidence="1">
    <location>
        <begin position="177"/>
        <end position="205"/>
    </location>
</feature>
<keyword evidence="2" id="KW-0812">Transmembrane</keyword>
<feature type="transmembrane region" description="Helical" evidence="2">
    <location>
        <begin position="12"/>
        <end position="34"/>
    </location>
</feature>
<protein>
    <submittedName>
        <fullName evidence="4">Chaperone protein DnaJ</fullName>
    </submittedName>
</protein>
<name>A0A517TWH4_9BACT</name>
<dbReference type="Proteomes" id="UP000317909">
    <property type="component" value="Chromosome"/>
</dbReference>
<evidence type="ECO:0000259" key="3">
    <source>
        <dbReference type="PROSITE" id="PS50076"/>
    </source>
</evidence>
<evidence type="ECO:0000313" key="5">
    <source>
        <dbReference type="Proteomes" id="UP000317909"/>
    </source>
</evidence>
<organism evidence="4 5">
    <name type="scientific">Lacipirellula limnantheis</name>
    <dbReference type="NCBI Taxonomy" id="2528024"/>
    <lineage>
        <taxon>Bacteria</taxon>
        <taxon>Pseudomonadati</taxon>
        <taxon>Planctomycetota</taxon>
        <taxon>Planctomycetia</taxon>
        <taxon>Pirellulales</taxon>
        <taxon>Lacipirellulaceae</taxon>
        <taxon>Lacipirellula</taxon>
    </lineage>
</organism>
<reference evidence="4 5" key="1">
    <citation type="submission" date="2019-02" db="EMBL/GenBank/DDBJ databases">
        <title>Deep-cultivation of Planctomycetes and their phenomic and genomic characterization uncovers novel biology.</title>
        <authorList>
            <person name="Wiegand S."/>
            <person name="Jogler M."/>
            <person name="Boedeker C."/>
            <person name="Pinto D."/>
            <person name="Vollmers J."/>
            <person name="Rivas-Marin E."/>
            <person name="Kohn T."/>
            <person name="Peeters S.H."/>
            <person name="Heuer A."/>
            <person name="Rast P."/>
            <person name="Oberbeckmann S."/>
            <person name="Bunk B."/>
            <person name="Jeske O."/>
            <person name="Meyerdierks A."/>
            <person name="Storesund J.E."/>
            <person name="Kallscheuer N."/>
            <person name="Luecker S."/>
            <person name="Lage O.M."/>
            <person name="Pohl T."/>
            <person name="Merkel B.J."/>
            <person name="Hornburger P."/>
            <person name="Mueller R.-W."/>
            <person name="Bruemmer F."/>
            <person name="Labrenz M."/>
            <person name="Spormann A.M."/>
            <person name="Op den Camp H."/>
            <person name="Overmann J."/>
            <person name="Amann R."/>
            <person name="Jetten M.S.M."/>
            <person name="Mascher T."/>
            <person name="Medema M.H."/>
            <person name="Devos D.P."/>
            <person name="Kaster A.-K."/>
            <person name="Ovreas L."/>
            <person name="Rohde M."/>
            <person name="Galperin M.Y."/>
            <person name="Jogler C."/>
        </authorList>
    </citation>
    <scope>NUCLEOTIDE SEQUENCE [LARGE SCALE GENOMIC DNA]</scope>
    <source>
        <strain evidence="4 5">I41</strain>
    </source>
</reference>